<keyword evidence="5" id="KW-1133">Transmembrane helix</keyword>
<feature type="region of interest" description="Disordered" evidence="4">
    <location>
        <begin position="274"/>
        <end position="296"/>
    </location>
</feature>
<keyword evidence="5" id="KW-0472">Membrane</keyword>
<dbReference type="Proteomes" id="UP000247811">
    <property type="component" value="Unassembled WGS sequence"/>
</dbReference>
<dbReference type="PANTHER" id="PTHR13610">
    <property type="entry name" value="METHYLTRANSFERASE DOMAIN-CONTAINING PROTEIN"/>
    <property type="match status" value="1"/>
</dbReference>
<dbReference type="SUPFAM" id="SSF53335">
    <property type="entry name" value="S-adenosyl-L-methionine-dependent methyltransferases"/>
    <property type="match status" value="1"/>
</dbReference>
<dbReference type="PANTHER" id="PTHR13610:SF9">
    <property type="entry name" value="FI06469P"/>
    <property type="match status" value="1"/>
</dbReference>
<dbReference type="EMBL" id="QJJS01000005">
    <property type="protein sequence ID" value="PXW97161.1"/>
    <property type="molecule type" value="Genomic_DNA"/>
</dbReference>
<accession>A0A318HD11</accession>
<evidence type="ECO:0000256" key="5">
    <source>
        <dbReference type="SAM" id="Phobius"/>
    </source>
</evidence>
<keyword evidence="7" id="KW-1185">Reference proteome</keyword>
<dbReference type="Gene3D" id="3.40.50.150">
    <property type="entry name" value="Vaccinia Virus protein VP39"/>
    <property type="match status" value="1"/>
</dbReference>
<evidence type="ECO:0000313" key="6">
    <source>
        <dbReference type="EMBL" id="PXW97161.1"/>
    </source>
</evidence>
<keyword evidence="2" id="KW-0808">Transferase</keyword>
<dbReference type="InterPro" id="IPR029063">
    <property type="entry name" value="SAM-dependent_MTases_sf"/>
</dbReference>
<feature type="transmembrane region" description="Helical" evidence="5">
    <location>
        <begin position="33"/>
        <end position="52"/>
    </location>
</feature>
<evidence type="ECO:0000256" key="2">
    <source>
        <dbReference type="ARBA" id="ARBA00022679"/>
    </source>
</evidence>
<evidence type="ECO:0000256" key="4">
    <source>
        <dbReference type="SAM" id="MobiDB-lite"/>
    </source>
</evidence>
<dbReference type="GO" id="GO:0016279">
    <property type="term" value="F:protein-lysine N-methyltransferase activity"/>
    <property type="evidence" value="ECO:0007669"/>
    <property type="project" value="InterPro"/>
</dbReference>
<gene>
    <name evidence="6" type="ORF">C7444_105261</name>
</gene>
<evidence type="ECO:0008006" key="8">
    <source>
        <dbReference type="Google" id="ProtNLM"/>
    </source>
</evidence>
<comment type="caution">
    <text evidence="6">The sequence shown here is derived from an EMBL/GenBank/DDBJ whole genome shotgun (WGS) entry which is preliminary data.</text>
</comment>
<keyword evidence="1" id="KW-0489">Methyltransferase</keyword>
<evidence type="ECO:0000313" key="7">
    <source>
        <dbReference type="Proteomes" id="UP000247811"/>
    </source>
</evidence>
<sequence length="296" mass="32000">MHGRPRTPDRPAPQVDHACAATTPGAGGQRLRWPLPALLVWALAWTSTVLLVRQGLAPGAALLAGALLAGALALKAGSRWRRLITATGFPVSALLSGWGGTLPAWLWLVPLGLLALAYPLRAWSDAPMFPTGRGALDALPSVVPLPAGASVLDAGCGLGHGLQALHRCWPQAVLHGIEWSRPLARLARWRCRGARITAGDMWSASWSAHDLVYLFQRPESMSRAWAKARGEMRPGSWLISLEFAVPDQAPSAVLDVPGQRRIWVYRVDGALKSRPRRSDMQNTVSDAQRVMPTDRN</sequence>
<evidence type="ECO:0000256" key="3">
    <source>
        <dbReference type="ARBA" id="ARBA00022691"/>
    </source>
</evidence>
<evidence type="ECO:0000256" key="1">
    <source>
        <dbReference type="ARBA" id="ARBA00022603"/>
    </source>
</evidence>
<protein>
    <recommendedName>
        <fullName evidence="8">Methyltransferase family protein</fullName>
    </recommendedName>
</protein>
<proteinExistence type="predicted"/>
<name>A0A318HD11_9BURK</name>
<reference evidence="6 7" key="1">
    <citation type="submission" date="2018-05" db="EMBL/GenBank/DDBJ databases">
        <title>Genomic Encyclopedia of Type Strains, Phase IV (KMG-IV): sequencing the most valuable type-strain genomes for metagenomic binning, comparative biology and taxonomic classification.</title>
        <authorList>
            <person name="Goeker M."/>
        </authorList>
    </citation>
    <scope>NUCLEOTIDE SEQUENCE [LARGE SCALE GENOMIC DNA]</scope>
    <source>
        <strain evidence="6 7">DSM 566</strain>
    </source>
</reference>
<feature type="transmembrane region" description="Helical" evidence="5">
    <location>
        <begin position="58"/>
        <end position="76"/>
    </location>
</feature>
<dbReference type="InterPro" id="IPR026170">
    <property type="entry name" value="FAM173A/B"/>
</dbReference>
<feature type="transmembrane region" description="Helical" evidence="5">
    <location>
        <begin position="83"/>
        <end position="99"/>
    </location>
</feature>
<dbReference type="GO" id="GO:0032259">
    <property type="term" value="P:methylation"/>
    <property type="evidence" value="ECO:0007669"/>
    <property type="project" value="UniProtKB-KW"/>
</dbReference>
<keyword evidence="3" id="KW-0949">S-adenosyl-L-methionine</keyword>
<dbReference type="AlphaFoldDB" id="A0A318HD11"/>
<organism evidence="6 7">
    <name type="scientific">Sphaerotilus hippei</name>
    <dbReference type="NCBI Taxonomy" id="744406"/>
    <lineage>
        <taxon>Bacteria</taxon>
        <taxon>Pseudomonadati</taxon>
        <taxon>Pseudomonadota</taxon>
        <taxon>Betaproteobacteria</taxon>
        <taxon>Burkholderiales</taxon>
        <taxon>Sphaerotilaceae</taxon>
        <taxon>Sphaerotilus</taxon>
    </lineage>
</organism>
<keyword evidence="5" id="KW-0812">Transmembrane</keyword>